<organism evidence="2 3">
    <name type="scientific">Micromonospora wenchangensis</name>
    <dbReference type="NCBI Taxonomy" id="1185415"/>
    <lineage>
        <taxon>Bacteria</taxon>
        <taxon>Bacillati</taxon>
        <taxon>Actinomycetota</taxon>
        <taxon>Actinomycetes</taxon>
        <taxon>Micromonosporales</taxon>
        <taxon>Micromonosporaceae</taxon>
        <taxon>Micromonospora</taxon>
    </lineage>
</organism>
<sequence length="110" mass="11647">MPVAPGPGEEGHQLGAHRHPRPGHRRLVGGRGVRRGEPEGARVPGQPVDQDVGGRQTTRRRRAGRGRRRPGSRRSGVAGPATADQHSAQGEPRQPQQPAAARPGHDPSPS</sequence>
<dbReference type="Proteomes" id="UP000197174">
    <property type="component" value="Unassembled WGS sequence"/>
</dbReference>
<accession>A0A246RDN1</accession>
<name>A0A246RDN1_9ACTN</name>
<protein>
    <submittedName>
        <fullName evidence="2">Uncharacterized protein</fullName>
    </submittedName>
</protein>
<gene>
    <name evidence="2" type="ORF">B5D80_29935</name>
</gene>
<reference evidence="2 3" key="1">
    <citation type="submission" date="2017-03" db="EMBL/GenBank/DDBJ databases">
        <title>Whole genome sequence of Micromonospora wenchangensis, isolated from mangrove soil.</title>
        <authorList>
            <person name="Yang H."/>
        </authorList>
    </citation>
    <scope>NUCLEOTIDE SEQUENCE [LARGE SCALE GENOMIC DNA]</scope>
    <source>
        <strain evidence="2 3">CCTCC AA 2012002</strain>
    </source>
</reference>
<proteinExistence type="predicted"/>
<keyword evidence="3" id="KW-1185">Reference proteome</keyword>
<feature type="compositionally biased region" description="Basic residues" evidence="1">
    <location>
        <begin position="57"/>
        <end position="72"/>
    </location>
</feature>
<evidence type="ECO:0000256" key="1">
    <source>
        <dbReference type="SAM" id="MobiDB-lite"/>
    </source>
</evidence>
<evidence type="ECO:0000313" key="2">
    <source>
        <dbReference type="EMBL" id="OWU99079.1"/>
    </source>
</evidence>
<feature type="compositionally biased region" description="Basic residues" evidence="1">
    <location>
        <begin position="15"/>
        <end position="28"/>
    </location>
</feature>
<comment type="caution">
    <text evidence="2">The sequence shown here is derived from an EMBL/GenBank/DDBJ whole genome shotgun (WGS) entry which is preliminary data.</text>
</comment>
<evidence type="ECO:0000313" key="3">
    <source>
        <dbReference type="Proteomes" id="UP000197174"/>
    </source>
</evidence>
<dbReference type="EMBL" id="MZMV01000084">
    <property type="protein sequence ID" value="OWU99079.1"/>
    <property type="molecule type" value="Genomic_DNA"/>
</dbReference>
<feature type="region of interest" description="Disordered" evidence="1">
    <location>
        <begin position="1"/>
        <end position="110"/>
    </location>
</feature>
<feature type="compositionally biased region" description="Low complexity" evidence="1">
    <location>
        <begin position="88"/>
        <end position="102"/>
    </location>
</feature>
<dbReference type="AlphaFoldDB" id="A0A246RDN1"/>